<proteinExistence type="predicted"/>
<dbReference type="AlphaFoldDB" id="A0AA87ILW8"/>
<dbReference type="Gene3D" id="3.40.50.150">
    <property type="entry name" value="Vaccinia Virus protein VP39"/>
    <property type="match status" value="1"/>
</dbReference>
<dbReference type="SUPFAM" id="SSF53335">
    <property type="entry name" value="S-adenosyl-L-methionine-dependent methyltransferases"/>
    <property type="match status" value="1"/>
</dbReference>
<evidence type="ECO:0000313" key="2">
    <source>
        <dbReference type="Proteomes" id="UP000004725"/>
    </source>
</evidence>
<organism evidence="1 2">
    <name type="scientific">Planococcus antarcticus DSM 14505</name>
    <dbReference type="NCBI Taxonomy" id="1185653"/>
    <lineage>
        <taxon>Bacteria</taxon>
        <taxon>Bacillati</taxon>
        <taxon>Bacillota</taxon>
        <taxon>Bacilli</taxon>
        <taxon>Bacillales</taxon>
        <taxon>Caryophanaceae</taxon>
        <taxon>Planococcus</taxon>
    </lineage>
</organism>
<reference evidence="1 2" key="1">
    <citation type="journal article" date="2012" name="J. Bacteriol.">
        <title>Genome Sequence of the Antarctic Psychrophile Bacterium Planococcus antarcticus DSM 14505.</title>
        <authorList>
            <person name="Margolles A."/>
            <person name="Gueimonde M."/>
            <person name="Sanchez B."/>
        </authorList>
    </citation>
    <scope>NUCLEOTIDE SEQUENCE [LARGE SCALE GENOMIC DNA]</scope>
    <source>
        <strain evidence="1 2">DSM 14505</strain>
    </source>
</reference>
<evidence type="ECO:0000313" key="1">
    <source>
        <dbReference type="EMBL" id="EIM07029.1"/>
    </source>
</evidence>
<dbReference type="EMBL" id="AJYB01000023">
    <property type="protein sequence ID" value="EIM07029.1"/>
    <property type="molecule type" value="Genomic_DNA"/>
</dbReference>
<gene>
    <name evidence="1" type="ORF">A1A1_07614</name>
</gene>
<keyword evidence="1" id="KW-0808">Transferase</keyword>
<protein>
    <submittedName>
        <fullName evidence="1">SAM-dependent methyltransferase</fullName>
    </submittedName>
</protein>
<dbReference type="GO" id="GO:0032259">
    <property type="term" value="P:methylation"/>
    <property type="evidence" value="ECO:0007669"/>
    <property type="project" value="UniProtKB-KW"/>
</dbReference>
<dbReference type="InterPro" id="IPR029063">
    <property type="entry name" value="SAM-dependent_MTases_sf"/>
</dbReference>
<name>A0AA87ILW8_9BACL</name>
<keyword evidence="1" id="KW-0489">Methyltransferase</keyword>
<dbReference type="RefSeq" id="WP_006829524.1">
    <property type="nucleotide sequence ID" value="NZ_AJYB01000023.1"/>
</dbReference>
<comment type="caution">
    <text evidence="1">The sequence shown here is derived from an EMBL/GenBank/DDBJ whole genome shotgun (WGS) entry which is preliminary data.</text>
</comment>
<sequence length="55" mass="6261">MYPFTGYKNILNMVFNEITKKEQSHVLDIGFGTGVVALKLYENGHQIDGLDFLQI</sequence>
<dbReference type="Proteomes" id="UP000004725">
    <property type="component" value="Unassembled WGS sequence"/>
</dbReference>
<dbReference type="GO" id="GO:0008168">
    <property type="term" value="F:methyltransferase activity"/>
    <property type="evidence" value="ECO:0007669"/>
    <property type="project" value="UniProtKB-KW"/>
</dbReference>
<accession>A0AA87ILW8</accession>